<reference evidence="1 2" key="1">
    <citation type="submission" date="2024-04" db="EMBL/GenBank/DDBJ databases">
        <title>Arthrobacter sp. from Plains bison fecal sample.</title>
        <authorList>
            <person name="Ruzzini A."/>
        </authorList>
    </citation>
    <scope>NUCLEOTIDE SEQUENCE [LARGE SCALE GENOMIC DNA]</scope>
    <source>
        <strain evidence="1 2">EINP1</strain>
    </source>
</reference>
<gene>
    <name evidence="1" type="ORF">AAE021_01190</name>
</gene>
<sequence>MEHIPAGRQPLESIDSILDSFFASTCIGKKIPTGVRYLRVGAHLRDYLETEGERILCPEDAELLDLERSFDPDSAFARLFGADVLAYTLSGFLEPEWLLPELQDRRTQVSLTPRLIQWLCNSHLLDPRRDRAAIHSTRAAAAWARRGPANGGPR</sequence>
<evidence type="ECO:0000313" key="1">
    <source>
        <dbReference type="EMBL" id="WZP16234.1"/>
    </source>
</evidence>
<proteinExistence type="predicted"/>
<dbReference type="RefSeq" id="WP_342023880.1">
    <property type="nucleotide sequence ID" value="NZ_CP151657.1"/>
</dbReference>
<dbReference type="EMBL" id="CP151657">
    <property type="protein sequence ID" value="WZP16234.1"/>
    <property type="molecule type" value="Genomic_DNA"/>
</dbReference>
<dbReference type="Proteomes" id="UP001448858">
    <property type="component" value="Chromosome"/>
</dbReference>
<accession>A0ABZ2ZVQ4</accession>
<evidence type="ECO:0000313" key="2">
    <source>
        <dbReference type="Proteomes" id="UP001448858"/>
    </source>
</evidence>
<organism evidence="1 2">
    <name type="scientific">Arthrobacter citreus</name>
    <dbReference type="NCBI Taxonomy" id="1670"/>
    <lineage>
        <taxon>Bacteria</taxon>
        <taxon>Bacillati</taxon>
        <taxon>Actinomycetota</taxon>
        <taxon>Actinomycetes</taxon>
        <taxon>Micrococcales</taxon>
        <taxon>Micrococcaceae</taxon>
        <taxon>Arthrobacter</taxon>
    </lineage>
</organism>
<keyword evidence="2" id="KW-1185">Reference proteome</keyword>
<name>A0ABZ2ZVQ4_9MICC</name>
<protein>
    <submittedName>
        <fullName evidence="1">Uncharacterized protein</fullName>
    </submittedName>
</protein>